<feature type="coiled-coil region" evidence="1">
    <location>
        <begin position="369"/>
        <end position="455"/>
    </location>
</feature>
<dbReference type="AlphaFoldDB" id="A0A269PGB6"/>
<evidence type="ECO:0008006" key="7">
    <source>
        <dbReference type="Google" id="ProtNLM"/>
    </source>
</evidence>
<evidence type="ECO:0000313" key="5">
    <source>
        <dbReference type="EMBL" id="PAJ71213.1"/>
    </source>
</evidence>
<evidence type="ECO:0000256" key="4">
    <source>
        <dbReference type="SAM" id="SignalP"/>
    </source>
</evidence>
<keyword evidence="3" id="KW-1133">Transmembrane helix</keyword>
<keyword evidence="3" id="KW-0472">Membrane</keyword>
<evidence type="ECO:0000313" key="6">
    <source>
        <dbReference type="Proteomes" id="UP000215771"/>
    </source>
</evidence>
<evidence type="ECO:0000256" key="3">
    <source>
        <dbReference type="SAM" id="Phobius"/>
    </source>
</evidence>
<dbReference type="InterPro" id="IPR035940">
    <property type="entry name" value="CAP_sf"/>
</dbReference>
<name>A0A269PGB6_9CORY</name>
<sequence length="505" mass="53899">MQKTLGLVLAASCSAALVVAPPAVAEDAASVSQERCVALGTAVHDATDALRSAEARDRDAQQALDAAQRDVDAAEQERAASANLVKDAQRALDSATQDRDAAQTAVPEGVTVDSAGAALTQAKARAEEARAALEASKAEAQAQFDRGSLGFFEAMGADDAVAELHTDYRYDEEDEVTGQTGYRIADDTRIGAKGDATHLDNMKAAIEWLPEANELRQREGRDALPVSDFLMAQAQVNINWSQQLPRGHSHNGWDNLSWNAEDPFDGWFHEERPKYFEAKEQGRDPFDAGAGHYMALVNPQMRATGFAVNTEEFLYHGFTWHVAHAQTFAHLTVEGPTYSVEEYTERFNAYYDELVLAVEQGDARKREALEQREAAVAQAEDTLAAARALRAAEQAVAKRAQELEAAKQEQSARQAAADEALAAAKRSLGEATQAAEAAQVAVKEARANAAEATAEYEPVKGECAPVAGEPKEGSSTGGIIAAVVLGLLAVVGIAVASNPALLNML</sequence>
<dbReference type="Gene3D" id="3.40.33.10">
    <property type="entry name" value="CAP"/>
    <property type="match status" value="1"/>
</dbReference>
<proteinExistence type="predicted"/>
<dbReference type="SUPFAM" id="SSF55797">
    <property type="entry name" value="PR-1-like"/>
    <property type="match status" value="1"/>
</dbReference>
<keyword evidence="4" id="KW-0732">Signal</keyword>
<dbReference type="RefSeq" id="WP_095275127.1">
    <property type="nucleotide sequence ID" value="NZ_CP047655.1"/>
</dbReference>
<evidence type="ECO:0000256" key="2">
    <source>
        <dbReference type="SAM" id="MobiDB-lite"/>
    </source>
</evidence>
<feature type="signal peptide" evidence="4">
    <location>
        <begin position="1"/>
        <end position="25"/>
    </location>
</feature>
<evidence type="ECO:0000256" key="1">
    <source>
        <dbReference type="SAM" id="Coils"/>
    </source>
</evidence>
<reference evidence="5 6" key="1">
    <citation type="submission" date="2017-08" db="EMBL/GenBank/DDBJ databases">
        <authorList>
            <person name="de Groot N.N."/>
        </authorList>
    </citation>
    <scope>NUCLEOTIDE SEQUENCE [LARGE SCALE GENOMIC DNA]</scope>
    <source>
        <strain evidence="5 6">NBT06-6</strain>
    </source>
</reference>
<dbReference type="EMBL" id="NQMQ01000001">
    <property type="protein sequence ID" value="PAJ71213.1"/>
    <property type="molecule type" value="Genomic_DNA"/>
</dbReference>
<feature type="transmembrane region" description="Helical" evidence="3">
    <location>
        <begin position="479"/>
        <end position="502"/>
    </location>
</feature>
<feature type="chain" id="PRO_5012063125" description="SCP domain-containing protein" evidence="4">
    <location>
        <begin position="26"/>
        <end position="505"/>
    </location>
</feature>
<protein>
    <recommendedName>
        <fullName evidence="7">SCP domain-containing protein</fullName>
    </recommendedName>
</protein>
<dbReference type="Proteomes" id="UP000215771">
    <property type="component" value="Unassembled WGS sequence"/>
</dbReference>
<organism evidence="5 6">
    <name type="scientific">Corynebacterium hadale</name>
    <dbReference type="NCBI Taxonomy" id="2026255"/>
    <lineage>
        <taxon>Bacteria</taxon>
        <taxon>Bacillati</taxon>
        <taxon>Actinomycetota</taxon>
        <taxon>Actinomycetes</taxon>
        <taxon>Mycobacteriales</taxon>
        <taxon>Corynebacteriaceae</taxon>
        <taxon>Corynebacterium</taxon>
    </lineage>
</organism>
<keyword evidence="3" id="KW-0812">Transmembrane</keyword>
<comment type="caution">
    <text evidence="5">The sequence shown here is derived from an EMBL/GenBank/DDBJ whole genome shotgun (WGS) entry which is preliminary data.</text>
</comment>
<gene>
    <name evidence="5" type="ORF">CIG21_00280</name>
</gene>
<keyword evidence="1" id="KW-0175">Coiled coil</keyword>
<feature type="compositionally biased region" description="Basic and acidic residues" evidence="2">
    <location>
        <begin position="67"/>
        <end position="78"/>
    </location>
</feature>
<accession>A0A269PGB6</accession>
<feature type="region of interest" description="Disordered" evidence="2">
    <location>
        <begin position="54"/>
        <end position="80"/>
    </location>
</feature>